<evidence type="ECO:0000313" key="3">
    <source>
        <dbReference type="Proteomes" id="UP000236290"/>
    </source>
</evidence>
<feature type="transmembrane region" description="Helical" evidence="1">
    <location>
        <begin position="290"/>
        <end position="308"/>
    </location>
</feature>
<evidence type="ECO:0000256" key="1">
    <source>
        <dbReference type="SAM" id="Phobius"/>
    </source>
</evidence>
<reference evidence="2 3" key="1">
    <citation type="submission" date="2017-02" db="EMBL/GenBank/DDBJ databases">
        <title>Genomes of Trichoderma spp. with biocontrol activity.</title>
        <authorList>
            <person name="Gardiner D."/>
            <person name="Kazan K."/>
            <person name="Vos C."/>
            <person name="Harvey P."/>
        </authorList>
    </citation>
    <scope>NUCLEOTIDE SEQUENCE [LARGE SCALE GENOMIC DNA]</scope>
    <source>
        <strain evidence="2 3">Tr1</strain>
    </source>
</reference>
<keyword evidence="1" id="KW-0812">Transmembrane</keyword>
<organism evidence="2 3">
    <name type="scientific">Trichoderma harzianum</name>
    <name type="common">Hypocrea lixii</name>
    <dbReference type="NCBI Taxonomy" id="5544"/>
    <lineage>
        <taxon>Eukaryota</taxon>
        <taxon>Fungi</taxon>
        <taxon>Dikarya</taxon>
        <taxon>Ascomycota</taxon>
        <taxon>Pezizomycotina</taxon>
        <taxon>Sordariomycetes</taxon>
        <taxon>Hypocreomycetidae</taxon>
        <taxon>Hypocreales</taxon>
        <taxon>Hypocreaceae</taxon>
        <taxon>Trichoderma</taxon>
    </lineage>
</organism>
<feature type="transmembrane region" description="Helical" evidence="1">
    <location>
        <begin position="314"/>
        <end position="333"/>
    </location>
</feature>
<dbReference type="OrthoDB" id="4898213at2759"/>
<keyword evidence="1" id="KW-0472">Membrane</keyword>
<name>A0A2K0U892_TRIHA</name>
<feature type="transmembrane region" description="Helical" evidence="1">
    <location>
        <begin position="188"/>
        <end position="209"/>
    </location>
</feature>
<gene>
    <name evidence="2" type="ORF">THARTR1_05682</name>
</gene>
<evidence type="ECO:0000313" key="2">
    <source>
        <dbReference type="EMBL" id="PNP53995.1"/>
    </source>
</evidence>
<keyword evidence="1" id="KW-1133">Transmembrane helix</keyword>
<proteinExistence type="predicted"/>
<protein>
    <submittedName>
        <fullName evidence="2">Uncharacterized protein</fullName>
    </submittedName>
</protein>
<dbReference type="Proteomes" id="UP000236290">
    <property type="component" value="Unassembled WGS sequence"/>
</dbReference>
<comment type="caution">
    <text evidence="2">The sequence shown here is derived from an EMBL/GenBank/DDBJ whole genome shotgun (WGS) entry which is preliminary data.</text>
</comment>
<sequence>MIGHAARLARSAPTIRAQYLPPMPLKRFIKRRSDGMDPTPAIFLEQMENPSEVFSVLLIIGGDIIQKAIAQLAGEKITLVSFSFGWVAYAFNALMSAFGDGQLMPGPDYPAVVITASSGIKKTNNSWVLGRLIRDLEFEVEKQFKTWMESVKEDGKMVDKLASESDSGMLITVFEAGENPGVQKWDKCWVLFFIVLPTQLVIAAVPVITKRNWSILFLTVIGTILAIITGSLREWRLQKYSCRKNTSDTYILTRGNGHPHVFVICPGPNAGLYLHDLAGAARRADLRTRVSSVILAILWLVFLITAGGLKTDTWFLLAVGAVGMAQNILVAGLPRKPDATGIPLRQTMPTFGRKERNKNRPKVMSVLFEIEAELPGIGLAIRREYFPDYALRENEIKQWDETEARQKEIKQWKKKAKAATQSDPRRKSVDGRTIIILDSLGKSSNEVLVECSSR</sequence>
<dbReference type="EMBL" id="MTYI01000064">
    <property type="protein sequence ID" value="PNP53995.1"/>
    <property type="molecule type" value="Genomic_DNA"/>
</dbReference>
<feature type="transmembrane region" description="Helical" evidence="1">
    <location>
        <begin position="215"/>
        <end position="235"/>
    </location>
</feature>
<accession>A0A2K0U892</accession>
<dbReference type="AlphaFoldDB" id="A0A2K0U892"/>